<keyword evidence="1" id="KW-0732">Signal</keyword>
<name>A0A7S3HLG8_9STRA</name>
<organism evidence="3">
    <name type="scientific">Spumella elongata</name>
    <dbReference type="NCBI Taxonomy" id="89044"/>
    <lineage>
        <taxon>Eukaryota</taxon>
        <taxon>Sar</taxon>
        <taxon>Stramenopiles</taxon>
        <taxon>Ochrophyta</taxon>
        <taxon>Chrysophyceae</taxon>
        <taxon>Chromulinales</taxon>
        <taxon>Chromulinaceae</taxon>
        <taxon>Spumella</taxon>
    </lineage>
</organism>
<feature type="chain" id="PRO_5031018939" description="Proteasome activator complex subunit 4 C-terminal domain-containing protein" evidence="1">
    <location>
        <begin position="20"/>
        <end position="842"/>
    </location>
</feature>
<dbReference type="GO" id="GO:0016504">
    <property type="term" value="F:peptidase activator activity"/>
    <property type="evidence" value="ECO:0007669"/>
    <property type="project" value="InterPro"/>
</dbReference>
<dbReference type="Pfam" id="PF11919">
    <property type="entry name" value="PSME4_C"/>
    <property type="match status" value="1"/>
</dbReference>
<gene>
    <name evidence="3" type="ORF">SELO1098_LOCUS27880</name>
</gene>
<dbReference type="EMBL" id="HBIC01054330">
    <property type="protein sequence ID" value="CAE0299026.1"/>
    <property type="molecule type" value="Transcribed_RNA"/>
</dbReference>
<dbReference type="GO" id="GO:0005829">
    <property type="term" value="C:cytosol"/>
    <property type="evidence" value="ECO:0007669"/>
    <property type="project" value="TreeGrafter"/>
</dbReference>
<dbReference type="GO" id="GO:0005634">
    <property type="term" value="C:nucleus"/>
    <property type="evidence" value="ECO:0007669"/>
    <property type="project" value="TreeGrafter"/>
</dbReference>
<protein>
    <recommendedName>
        <fullName evidence="2">Proteasome activator complex subunit 4 C-terminal domain-containing protein</fullName>
    </recommendedName>
</protein>
<dbReference type="GO" id="GO:0070628">
    <property type="term" value="F:proteasome binding"/>
    <property type="evidence" value="ECO:0007669"/>
    <property type="project" value="InterPro"/>
</dbReference>
<evidence type="ECO:0000259" key="2">
    <source>
        <dbReference type="Pfam" id="PF11919"/>
    </source>
</evidence>
<feature type="domain" description="Proteasome activator complex subunit 4 C-terminal" evidence="2">
    <location>
        <begin position="760"/>
        <end position="841"/>
    </location>
</feature>
<evidence type="ECO:0000313" key="3">
    <source>
        <dbReference type="EMBL" id="CAE0299026.1"/>
    </source>
</evidence>
<reference evidence="3" key="1">
    <citation type="submission" date="2021-01" db="EMBL/GenBank/DDBJ databases">
        <authorList>
            <person name="Corre E."/>
            <person name="Pelletier E."/>
            <person name="Niang G."/>
            <person name="Scheremetjew M."/>
            <person name="Finn R."/>
            <person name="Kale V."/>
            <person name="Holt S."/>
            <person name="Cochrane G."/>
            <person name="Meng A."/>
            <person name="Brown T."/>
            <person name="Cohen L."/>
        </authorList>
    </citation>
    <scope>NUCLEOTIDE SEQUENCE</scope>
    <source>
        <strain evidence="3">CCAP 955/1</strain>
    </source>
</reference>
<accession>A0A7S3HLG8</accession>
<evidence type="ECO:0000256" key="1">
    <source>
        <dbReference type="SAM" id="SignalP"/>
    </source>
</evidence>
<dbReference type="PANTHER" id="PTHR32170:SF3">
    <property type="entry name" value="PROTEASOME ACTIVATOR COMPLEX SUBUNIT 4"/>
    <property type="match status" value="1"/>
</dbReference>
<dbReference type="AlphaFoldDB" id="A0A7S3HLG8"/>
<proteinExistence type="predicted"/>
<sequence length="842" mass="90467">MMQTLLQTILLQSQTVILSATDEADKREKLMLKVVDVLLKYVKRWCAIPALSPHHDVNFMLQLALRSVGYGENDSLSSFGSAIVTNDASAKNVLGLRFETFAAFMVLHVVGRPAAVVHHSVPTYTTGNTSESTLYNSALWQWAISTSTNAQQHGQPAQAIALGTLTRLASLAKIATPSTSTTTSNTTALDVARNLLSPTSTTHSLRALVLGASQAHPRTGEDGTSAQWGSGIDQVLQAAQFLRTVAPRRFNGLIADQGFFSKRFKKEDAYLYKCLAEARLLCSEAKDMFTSTNIAAIFTELSDLPFTNESEARLNNTTKAEVFAGLLRAYRGHASVHGADIAVEGVFLQALKDGFEKGSLDYAKDWAEAVCCAYSDHPIRLSSDNTTPAELIPQYALERLVQGVLVPTATSNTTAGAVVGTSATETSADTSGESFATQSKALQLTSALLQADQQANYLVGTTSAFGTLLGGVLQAQSELALISPYRSTRNDLAYLLFVLTENSLAENAVTTDLCLRIATACSNSALAAASTVTSDNNTTESVVEDGASANSPEAQLFKNAAETVCLVLRLALQNLPLWRLHEACVGLFRAALIGAGSMTSSAIETAKLCHNTCLLVANTVLRTTSVTIGSSDLTAQLLQVLLNTAQDPSTPLHSRETLMQCVSLLMGNNWYMLNNDERKICKDIFSLGIDDIKPEVQLLAVAGMVAYLATYKTVTELGAIAAVYTKNSDILAAREKKLKKTVQADGSAGKGSVKADPKHQNTVLMMSCVILATPYDLPAAYLPALLTSFVRHAGIASLKVMVTRTVQLFRQTHQDRWEEFKKAFSVDQLDELQGTGAAHYYS</sequence>
<dbReference type="InterPro" id="IPR021843">
    <property type="entry name" value="PSME4_C"/>
</dbReference>
<dbReference type="InterPro" id="IPR035309">
    <property type="entry name" value="PSME4"/>
</dbReference>
<feature type="signal peptide" evidence="1">
    <location>
        <begin position="1"/>
        <end position="19"/>
    </location>
</feature>
<dbReference type="PANTHER" id="PTHR32170">
    <property type="entry name" value="PROTEASOME ACTIVATOR COMPLEX SUBUNIT 4"/>
    <property type="match status" value="1"/>
</dbReference>
<dbReference type="GO" id="GO:0010499">
    <property type="term" value="P:proteasomal ubiquitin-independent protein catabolic process"/>
    <property type="evidence" value="ECO:0007669"/>
    <property type="project" value="TreeGrafter"/>
</dbReference>